<evidence type="ECO:0000256" key="16">
    <source>
        <dbReference type="ARBA" id="ARBA00067459"/>
    </source>
</evidence>
<dbReference type="InterPro" id="IPR005821">
    <property type="entry name" value="Ion_trans_dom"/>
</dbReference>
<organism evidence="20 21">
    <name type="scientific">Vanrija pseudolonga</name>
    <dbReference type="NCBI Taxonomy" id="143232"/>
    <lineage>
        <taxon>Eukaryota</taxon>
        <taxon>Fungi</taxon>
        <taxon>Dikarya</taxon>
        <taxon>Basidiomycota</taxon>
        <taxon>Agaricomycotina</taxon>
        <taxon>Tremellomycetes</taxon>
        <taxon>Trichosporonales</taxon>
        <taxon>Trichosporonaceae</taxon>
        <taxon>Vanrija</taxon>
    </lineage>
</organism>
<feature type="transmembrane region" description="Helical" evidence="18">
    <location>
        <begin position="714"/>
        <end position="731"/>
    </location>
</feature>
<dbReference type="InterPro" id="IPR027359">
    <property type="entry name" value="Volt_channel_dom_sf"/>
</dbReference>
<dbReference type="EMBL" id="CP086714">
    <property type="protein sequence ID" value="WOO77432.1"/>
    <property type="molecule type" value="Genomic_DNA"/>
</dbReference>
<dbReference type="GO" id="GO:0098703">
    <property type="term" value="P:calcium ion import across plasma membrane"/>
    <property type="evidence" value="ECO:0007669"/>
    <property type="project" value="TreeGrafter"/>
</dbReference>
<feature type="transmembrane region" description="Helical" evidence="18">
    <location>
        <begin position="390"/>
        <end position="411"/>
    </location>
</feature>
<feature type="transmembrane region" description="Helical" evidence="18">
    <location>
        <begin position="1239"/>
        <end position="1266"/>
    </location>
</feature>
<dbReference type="FunFam" id="1.10.287.70:FF:000118">
    <property type="entry name" value="Calcium channel subunit Cch1"/>
    <property type="match status" value="1"/>
</dbReference>
<evidence type="ECO:0000256" key="14">
    <source>
        <dbReference type="ARBA" id="ARBA00023303"/>
    </source>
</evidence>
<feature type="region of interest" description="Disordered" evidence="17">
    <location>
        <begin position="2127"/>
        <end position="2197"/>
    </location>
</feature>
<dbReference type="GO" id="GO:0005891">
    <property type="term" value="C:voltage-gated calcium channel complex"/>
    <property type="evidence" value="ECO:0007669"/>
    <property type="project" value="TreeGrafter"/>
</dbReference>
<feature type="domain" description="EF-hand" evidence="19">
    <location>
        <begin position="1838"/>
        <end position="1873"/>
    </location>
</feature>
<evidence type="ECO:0000256" key="6">
    <source>
        <dbReference type="ARBA" id="ARBA00022673"/>
    </source>
</evidence>
<keyword evidence="4" id="KW-0597">Phosphoprotein</keyword>
<dbReference type="PROSITE" id="PS50222">
    <property type="entry name" value="EF_HAND_2"/>
    <property type="match status" value="1"/>
</dbReference>
<evidence type="ECO:0000256" key="17">
    <source>
        <dbReference type="SAM" id="MobiDB-lite"/>
    </source>
</evidence>
<feature type="compositionally biased region" description="Low complexity" evidence="17">
    <location>
        <begin position="2087"/>
        <end position="2109"/>
    </location>
</feature>
<dbReference type="GeneID" id="87804268"/>
<dbReference type="SUPFAM" id="SSF81324">
    <property type="entry name" value="Voltage-gated potassium channels"/>
    <property type="match status" value="4"/>
</dbReference>
<evidence type="ECO:0000256" key="10">
    <source>
        <dbReference type="ARBA" id="ARBA00022989"/>
    </source>
</evidence>
<evidence type="ECO:0000256" key="13">
    <source>
        <dbReference type="ARBA" id="ARBA00023180"/>
    </source>
</evidence>
<feature type="compositionally biased region" description="Basic and acidic residues" evidence="17">
    <location>
        <begin position="2154"/>
        <end position="2170"/>
    </location>
</feature>
<evidence type="ECO:0000256" key="9">
    <source>
        <dbReference type="ARBA" id="ARBA00022882"/>
    </source>
</evidence>
<feature type="transmembrane region" description="Helical" evidence="18">
    <location>
        <begin position="940"/>
        <end position="958"/>
    </location>
</feature>
<dbReference type="GO" id="GO:0005509">
    <property type="term" value="F:calcium ion binding"/>
    <property type="evidence" value="ECO:0007669"/>
    <property type="project" value="InterPro"/>
</dbReference>
<feature type="region of interest" description="Disordered" evidence="17">
    <location>
        <begin position="2039"/>
        <end position="2111"/>
    </location>
</feature>
<evidence type="ECO:0000256" key="3">
    <source>
        <dbReference type="ARBA" id="ARBA00022475"/>
    </source>
</evidence>
<feature type="transmembrane region" description="Helical" evidence="18">
    <location>
        <begin position="878"/>
        <end position="894"/>
    </location>
</feature>
<keyword evidence="7 18" id="KW-0812">Transmembrane</keyword>
<evidence type="ECO:0000256" key="7">
    <source>
        <dbReference type="ARBA" id="ARBA00022692"/>
    </source>
</evidence>
<comment type="subcellular location">
    <subcellularLocation>
        <location evidence="1">Cell membrane</location>
        <topology evidence="1">Multi-pass membrane protein</topology>
    </subcellularLocation>
</comment>
<keyword evidence="14" id="KW-0407">Ion channel</keyword>
<proteinExistence type="inferred from homology"/>
<dbReference type="GO" id="GO:0008331">
    <property type="term" value="F:high voltage-gated calcium channel activity"/>
    <property type="evidence" value="ECO:0007669"/>
    <property type="project" value="TreeGrafter"/>
</dbReference>
<feature type="transmembrane region" description="Helical" evidence="18">
    <location>
        <begin position="1611"/>
        <end position="1631"/>
    </location>
</feature>
<feature type="transmembrane region" description="Helical" evidence="18">
    <location>
        <begin position="426"/>
        <end position="450"/>
    </location>
</feature>
<evidence type="ECO:0000256" key="2">
    <source>
        <dbReference type="ARBA" id="ARBA00022448"/>
    </source>
</evidence>
<dbReference type="Pfam" id="PF13460">
    <property type="entry name" value="NAD_binding_10"/>
    <property type="match status" value="1"/>
</dbReference>
<evidence type="ECO:0000256" key="15">
    <source>
        <dbReference type="ARBA" id="ARBA00061395"/>
    </source>
</evidence>
<dbReference type="Pfam" id="PF00520">
    <property type="entry name" value="Ion_trans"/>
    <property type="match status" value="4"/>
</dbReference>
<evidence type="ECO:0000259" key="19">
    <source>
        <dbReference type="PROSITE" id="PS50222"/>
    </source>
</evidence>
<name>A0AAF0Y1A7_9TREE</name>
<reference evidence="20" key="1">
    <citation type="submission" date="2023-10" db="EMBL/GenBank/DDBJ databases">
        <authorList>
            <person name="Noh H."/>
        </authorList>
    </citation>
    <scope>NUCLEOTIDE SEQUENCE</scope>
    <source>
        <strain evidence="20">DUCC4014</strain>
    </source>
</reference>
<evidence type="ECO:0000256" key="11">
    <source>
        <dbReference type="ARBA" id="ARBA00023065"/>
    </source>
</evidence>
<dbReference type="InterPro" id="IPR036291">
    <property type="entry name" value="NAD(P)-bd_dom_sf"/>
</dbReference>
<feature type="transmembrane region" description="Helical" evidence="18">
    <location>
        <begin position="849"/>
        <end position="866"/>
    </location>
</feature>
<keyword evidence="6" id="KW-0107">Calcium channel</keyword>
<dbReference type="InterPro" id="IPR016040">
    <property type="entry name" value="NAD(P)-bd_dom"/>
</dbReference>
<feature type="transmembrane region" description="Helical" evidence="18">
    <location>
        <begin position="743"/>
        <end position="768"/>
    </location>
</feature>
<evidence type="ECO:0000256" key="12">
    <source>
        <dbReference type="ARBA" id="ARBA00023136"/>
    </source>
</evidence>
<dbReference type="InterPro" id="IPR050599">
    <property type="entry name" value="VDCC_alpha-1_subunit"/>
</dbReference>
<feature type="region of interest" description="Disordered" evidence="17">
    <location>
        <begin position="240"/>
        <end position="290"/>
    </location>
</feature>
<feature type="transmembrane region" description="Helical" evidence="18">
    <location>
        <begin position="1806"/>
        <end position="1827"/>
    </location>
</feature>
<dbReference type="SUPFAM" id="SSF51735">
    <property type="entry name" value="NAD(P)-binding Rossmann-fold domains"/>
    <property type="match status" value="1"/>
</dbReference>
<evidence type="ECO:0000256" key="4">
    <source>
        <dbReference type="ARBA" id="ARBA00022553"/>
    </source>
</evidence>
<comment type="similarity">
    <text evidence="15">Belongs to the calcium channel alpha-1 subunit (TC 1.A.1.11) family.</text>
</comment>
<dbReference type="Gene3D" id="3.40.50.720">
    <property type="entry name" value="NAD(P)-binding Rossmann-like Domain"/>
    <property type="match status" value="1"/>
</dbReference>
<keyword evidence="2" id="KW-0813">Transport</keyword>
<keyword evidence="13" id="KW-0325">Glycoprotein</keyword>
<feature type="transmembrane region" description="Helical" evidence="18">
    <location>
        <begin position="1320"/>
        <end position="1344"/>
    </location>
</feature>
<accession>A0AAF0Y1A7</accession>
<feature type="transmembrane region" description="Helical" evidence="18">
    <location>
        <begin position="1643"/>
        <end position="1660"/>
    </location>
</feature>
<keyword evidence="3" id="KW-1003">Cell membrane</keyword>
<feature type="transmembrane region" description="Helical" evidence="18">
    <location>
        <begin position="608"/>
        <end position="628"/>
    </location>
</feature>
<dbReference type="Gene3D" id="1.10.287.70">
    <property type="match status" value="4"/>
</dbReference>
<feature type="compositionally biased region" description="Polar residues" evidence="17">
    <location>
        <begin position="2127"/>
        <end position="2153"/>
    </location>
</feature>
<feature type="transmembrane region" description="Helical" evidence="18">
    <location>
        <begin position="1500"/>
        <end position="1522"/>
    </location>
</feature>
<feature type="transmembrane region" description="Helical" evidence="18">
    <location>
        <begin position="1287"/>
        <end position="1308"/>
    </location>
</feature>
<feature type="transmembrane region" description="Helical" evidence="18">
    <location>
        <begin position="1010"/>
        <end position="1036"/>
    </location>
</feature>
<keyword evidence="12 18" id="KW-0472">Membrane</keyword>
<dbReference type="Gene3D" id="1.20.120.350">
    <property type="entry name" value="Voltage-gated potassium channels. Chain C"/>
    <property type="match status" value="4"/>
</dbReference>
<feature type="transmembrane region" description="Helical" evidence="18">
    <location>
        <begin position="1578"/>
        <end position="1596"/>
    </location>
</feature>
<keyword evidence="21" id="KW-1185">Reference proteome</keyword>
<evidence type="ECO:0000256" key="1">
    <source>
        <dbReference type="ARBA" id="ARBA00004651"/>
    </source>
</evidence>
<feature type="transmembrane region" description="Helical" evidence="18">
    <location>
        <begin position="1702"/>
        <end position="1725"/>
    </location>
</feature>
<evidence type="ECO:0000256" key="5">
    <source>
        <dbReference type="ARBA" id="ARBA00022568"/>
    </source>
</evidence>
<dbReference type="FunFam" id="1.10.287.70:FF:000093">
    <property type="entry name" value="Calcium channel subunit Cch1"/>
    <property type="match status" value="1"/>
</dbReference>
<keyword evidence="10 18" id="KW-1133">Transmembrane helix</keyword>
<sequence>MHLALLGASRGVGYHALLTALADPSITRISLLLRKPAVFDADEVVSAAVKEGRVVLVQGDATNEGDLAKVLADVDIVVTSIGGQPQFTLRGIVLDQPGICTRAALSLLRGIKRLDKPPRVVVVSSMGIGENHAVMPLPLRILYPWLLHTPHQDKEGLEYLVRRASIALPTPASVPSAVLSQADADAAPESFLPEVVIVRPAMFTDGTGGHEVKAAEDAYTYYISRADVGRFVALRCLKGDGKDSKDSLDSSDNQRLTLDAPDRDHLAKGRRPSQRLYDSTTGRALPAGPLGMIARSPTVRRVSEAIRLASERVVNLAGDDKNDKLNEDDYDHILDSPDSFDKPIESAPPSPRKTVTRTALRGRTLCIFGPTNPVRIAMDQFIRFPWTEPIILALILANAVVLTIQSAPYLITPRVGAPYFHTWEDYTLFALFLVFTVEMFARIIVTGLILDPETSIPEFIRRSRIRFHNYWFPHKHEEALQQGTAETYREDTWKMKPTAPVRGATLGPAKPKKQKIIPEAPFQKAVAKQTTLIVEGRPYLRHSWHRIDMLAVVTFWICFALAMTGVEVQETRHIFIFRALSVLRACRLLVITSGTATILHSLKRAAPLLLNVAWYIVFAAALFSIIGVQSFKGSFRRQCVFTNPYNESETVDLGFCGGYIDPDTLQKHSYLNYDNSTSQIHPKGYVCPLYSVCETQGQSANDGSTSYDNIFKSLIQVLIIAGVNTWSGPMYNVMDTDFYGSAMFYLVAIIVLNFWLMNLLIAVVVNVFQDIRAETKRSAFGADEKIIVEPQWAIDTKKRWEPSRMLKLYLKTELFWVLLIVVDLISQAFKQHDSSPRVLKLLRNMERGFAVIWLFEMLLRFVAYWPDWRVFFSQSRNDVDLFLALGCGIIQIPAIRNTGIYPWLTVFQLLRWYRVILAFPRMKPLISNVFGSFTGMLNMVIFLFLMHFLAALMAVQLLRGDMAAAAQENAMIDFGQVYNAFLGLYQIFSTENWTTPLYNAMQAGWTYNQGWIICIFLMIWFFFSSFILLQMFIAVINENFEIAEEQKRKQQIENFIRKSAPVSTHVTLLERLNPYRLLKARHKAVRVDALPPNLILPLKQSIGADVGAPVIEDDATGTNAALRRLFGMDPEGDQSIPLRNLNAEKRKSTRMATIIEDEFDTDRGLTDLLPPLHSGPSADEHMDALRERRNQQADFIAAHPSYDRSLWIFSNRGPIRKMCQALVPPAYGYRINGRPAHPIWSLAFKFVMFATVVSSVVIAAISTPLFRKQYYRKHGYHHFSWFDSTELALAGVFVLEFLIKVIADGFIFAPNAYLLSIWNVVDLVILCTIVVNTTTSIVVIGGLSRTTRAFKAFRALRLVTLFARLRDTFHAVLFAGMVRIIDACVLMILYLIPFAVWGLNIFSGLLASCNDTSGDVLVGTDCVGEYSASPVGNINFMAPRVWANPKFGGSVWAFDSFRQSMLILFEIVSLEGWTDVMASTMNIVGEGQQPQTNNRQWNSIFFVIFNLFGGVIILTIFLSIIIENFRIRSGSALLTVEQKQWVDMELYVKQQVPSKRPRRRPGGFRGWCYDRAVNKTGYWARFFTFLYFVHIFLLMTQDYSNNIMSDRQLDSIFLAFIVAYAVDILVNFYGLGFKSFRTNGWNIYDVVVIIGCFMTTIPAIRASSDTASGLANKQVQKLFLTMYCLKLVQRLDSLNQLFKTSIASLPAIGNLFLLWAVLFIFFAIVDVEIFGLTRQGAVSSSRYQNYNTFGNALIMLSFCSTGEGWNGYMHDYTIEFPRCTDSSNYLDSDCGSVGWAYVLFCTWNVLSMYIFLNMFTGVVVDSFAYVYQKPTGTSLTREQIRLFKKAWSEVDKNRTGYIKRRDFANFFSRLTGVFEVRLYPIDASVPNIIRASSPDPHDPTSKLYTVESVRHTVDTRNVEEHIDQIDFKKVTQRRKEYVRLFYEARISEEPGRGIAFTDMLLMLAHYKLINDDEALQVKDLLERRAKLERVDDLVNLDRVRGLLRTIYWRRRFLKQRNEKQRILTDEQDGMPAIVLEPMSMGSPPTSPVEGERNPFLYGLSSNPTSPIGSPPIQSILIPGSETPTRGPHAPHFSPSSSPSSPTFPQSPSAVLGHSVVDRSTVSGHIPSLSVSTVQRPGSFVRRSSNDGSHLSSDGSHRREPSVEEPTHEDLLNSMATSVWGDMMREAVDHENESDESA</sequence>
<feature type="transmembrane region" description="Helical" evidence="18">
    <location>
        <begin position="808"/>
        <end position="829"/>
    </location>
</feature>
<dbReference type="InterPro" id="IPR002048">
    <property type="entry name" value="EF_hand_dom"/>
</dbReference>
<keyword evidence="5" id="KW-0109">Calcium transport</keyword>
<protein>
    <recommendedName>
        <fullName evidence="16">Calcium-channel protein CCH1</fullName>
    </recommendedName>
</protein>
<dbReference type="Proteomes" id="UP000827549">
    <property type="component" value="Chromosome 1"/>
</dbReference>
<evidence type="ECO:0000313" key="21">
    <source>
        <dbReference type="Proteomes" id="UP000827549"/>
    </source>
</evidence>
<feature type="transmembrane region" description="Helical" evidence="18">
    <location>
        <begin position="547"/>
        <end position="566"/>
    </location>
</feature>
<evidence type="ECO:0000313" key="20">
    <source>
        <dbReference type="EMBL" id="WOO77432.1"/>
    </source>
</evidence>
<evidence type="ECO:0000256" key="8">
    <source>
        <dbReference type="ARBA" id="ARBA00022837"/>
    </source>
</evidence>
<dbReference type="PANTHER" id="PTHR45628:SF7">
    <property type="entry name" value="VOLTAGE-DEPENDENT CALCIUM CHANNEL TYPE A SUBUNIT ALPHA-1"/>
    <property type="match status" value="1"/>
</dbReference>
<keyword evidence="11" id="KW-0406">Ion transport</keyword>
<evidence type="ECO:0000256" key="18">
    <source>
        <dbReference type="SAM" id="Phobius"/>
    </source>
</evidence>
<dbReference type="RefSeq" id="XP_062623464.1">
    <property type="nucleotide sequence ID" value="XM_062767480.1"/>
</dbReference>
<keyword evidence="8" id="KW-0106">Calcium</keyword>
<keyword evidence="9" id="KW-0851">Voltage-gated channel</keyword>
<gene>
    <name evidence="20" type="primary">cch1</name>
    <name evidence="20" type="ORF">LOC62_01G001010</name>
</gene>
<dbReference type="PANTHER" id="PTHR45628">
    <property type="entry name" value="VOLTAGE-DEPENDENT CALCIUM CHANNEL TYPE A SUBUNIT ALPHA-1"/>
    <property type="match status" value="1"/>
</dbReference>